<dbReference type="EMBL" id="VOBR01000003">
    <property type="protein sequence ID" value="TWP53360.1"/>
    <property type="molecule type" value="Genomic_DNA"/>
</dbReference>
<feature type="region of interest" description="Disordered" evidence="1">
    <location>
        <begin position="1"/>
        <end position="62"/>
    </location>
</feature>
<feature type="compositionally biased region" description="Basic and acidic residues" evidence="1">
    <location>
        <begin position="1"/>
        <end position="21"/>
    </location>
</feature>
<feature type="compositionally biased region" description="Basic and acidic residues" evidence="1">
    <location>
        <begin position="52"/>
        <end position="62"/>
    </location>
</feature>
<name>A0A563F067_9PSEU</name>
<evidence type="ECO:0000313" key="2">
    <source>
        <dbReference type="EMBL" id="TWP53360.1"/>
    </source>
</evidence>
<keyword evidence="3" id="KW-1185">Reference proteome</keyword>
<feature type="compositionally biased region" description="Pro residues" evidence="1">
    <location>
        <begin position="31"/>
        <end position="50"/>
    </location>
</feature>
<sequence>MRDHHLREHDVRVVVGRRDRGAGGWWGGGGPRPPAPPPPPPPPPPTPRAPAPRREPRSGCAA</sequence>
<dbReference type="Proteomes" id="UP000316639">
    <property type="component" value="Unassembled WGS sequence"/>
</dbReference>
<proteinExistence type="predicted"/>
<dbReference type="AlphaFoldDB" id="A0A563F067"/>
<comment type="caution">
    <text evidence="2">The sequence shown here is derived from an EMBL/GenBank/DDBJ whole genome shotgun (WGS) entry which is preliminary data.</text>
</comment>
<organism evidence="2 3">
    <name type="scientific">Lentzea tibetensis</name>
    <dbReference type="NCBI Taxonomy" id="2591470"/>
    <lineage>
        <taxon>Bacteria</taxon>
        <taxon>Bacillati</taxon>
        <taxon>Actinomycetota</taxon>
        <taxon>Actinomycetes</taxon>
        <taxon>Pseudonocardiales</taxon>
        <taxon>Pseudonocardiaceae</taxon>
        <taxon>Lentzea</taxon>
    </lineage>
</organism>
<gene>
    <name evidence="2" type="ORF">FKR81_05175</name>
</gene>
<evidence type="ECO:0000313" key="3">
    <source>
        <dbReference type="Proteomes" id="UP000316639"/>
    </source>
</evidence>
<evidence type="ECO:0000256" key="1">
    <source>
        <dbReference type="SAM" id="MobiDB-lite"/>
    </source>
</evidence>
<protein>
    <submittedName>
        <fullName evidence="2">Uncharacterized protein</fullName>
    </submittedName>
</protein>
<accession>A0A563F067</accession>
<reference evidence="2 3" key="1">
    <citation type="submission" date="2019-07" db="EMBL/GenBank/DDBJ databases">
        <title>Lentzea xizangensis sp. nov., isolated from Qinghai-Tibetan Plateau Soils.</title>
        <authorList>
            <person name="Huang J."/>
        </authorList>
    </citation>
    <scope>NUCLEOTIDE SEQUENCE [LARGE SCALE GENOMIC DNA]</scope>
    <source>
        <strain evidence="2 3">FXJ1.1311</strain>
    </source>
</reference>